<evidence type="ECO:0000256" key="1">
    <source>
        <dbReference type="SAM" id="MobiDB-lite"/>
    </source>
</evidence>
<dbReference type="EMBL" id="KE655022">
    <property type="protein sequence ID" value="EQK98289.1"/>
    <property type="molecule type" value="Genomic_DNA"/>
</dbReference>
<dbReference type="Proteomes" id="UP000019374">
    <property type="component" value="Unassembled WGS sequence"/>
</dbReference>
<reference evidence="2 3" key="1">
    <citation type="journal article" date="2013" name="Chin. Sci. Bull.">
        <title>Genome survey uncovers the secrets of sex and lifestyle in caterpillar fungus.</title>
        <authorList>
            <person name="Hu X."/>
            <person name="Zhang Y."/>
            <person name="Xiao G."/>
            <person name="Zheng P."/>
            <person name="Xia Y."/>
            <person name="Zhang X."/>
            <person name="St Leger R.J."/>
            <person name="Liu X."/>
            <person name="Wang C."/>
        </authorList>
    </citation>
    <scope>NUCLEOTIDE SEQUENCE [LARGE SCALE GENOMIC DNA]</scope>
    <source>
        <strain evidence="3">Co18 / CGMCC 3.14243</strain>
        <tissue evidence="2">Fruit-body</tissue>
    </source>
</reference>
<evidence type="ECO:0000313" key="3">
    <source>
        <dbReference type="Proteomes" id="UP000019374"/>
    </source>
</evidence>
<proteinExistence type="predicted"/>
<dbReference type="HOGENOM" id="CLU_1251019_0_0_1"/>
<feature type="region of interest" description="Disordered" evidence="1">
    <location>
        <begin position="31"/>
        <end position="81"/>
    </location>
</feature>
<accession>T4ZYS2</accession>
<dbReference type="AlphaFoldDB" id="T4ZYS2"/>
<sequence length="221" mass="23190">MGPSVCAAAAPPSAAPLSACVASSPCPWRGVVVPSPAPRPWPSARPPRPAAPSSRGAGWAGPTSPPPHGGEDRGDPAAARRLCLPVRRVAVKGAHWRPSPRRRREGRLRAARLPPVHEMRCVAPSGRKLGPAAKVDAQRGPLAPWFRRRHGALSGAGARVPRGNLDGDPMVLPGGLGVAKLPVRRVPAPDPLLAQRLLHFRSPNAVAPRAAQSRTCRSQSH</sequence>
<evidence type="ECO:0000313" key="2">
    <source>
        <dbReference type="EMBL" id="EQK98289.1"/>
    </source>
</evidence>
<gene>
    <name evidence="2" type="ORF">OCS_05999</name>
</gene>
<organism evidence="2 3">
    <name type="scientific">Ophiocordyceps sinensis (strain Co18 / CGMCC 3.14243)</name>
    <name type="common">Yarsagumba caterpillar fungus</name>
    <name type="synonym">Hirsutella sinensis</name>
    <dbReference type="NCBI Taxonomy" id="911162"/>
    <lineage>
        <taxon>Eukaryota</taxon>
        <taxon>Fungi</taxon>
        <taxon>Dikarya</taxon>
        <taxon>Ascomycota</taxon>
        <taxon>Pezizomycotina</taxon>
        <taxon>Sordariomycetes</taxon>
        <taxon>Hypocreomycetidae</taxon>
        <taxon>Hypocreales</taxon>
        <taxon>Ophiocordycipitaceae</taxon>
        <taxon>Ophiocordyceps</taxon>
    </lineage>
</organism>
<name>T4ZYS2_OPHSC</name>
<protein>
    <submittedName>
        <fullName evidence="2">Uncharacterized protein</fullName>
    </submittedName>
</protein>
<feature type="compositionally biased region" description="Pro residues" evidence="1">
    <location>
        <begin position="35"/>
        <end position="50"/>
    </location>
</feature>